<evidence type="ECO:0000313" key="4">
    <source>
        <dbReference type="EMBL" id="PKI57636.1"/>
    </source>
</evidence>
<evidence type="ECO:0000256" key="2">
    <source>
        <dbReference type="ARBA" id="ARBA00022679"/>
    </source>
</evidence>
<dbReference type="Pfam" id="PF00201">
    <property type="entry name" value="UDPGT"/>
    <property type="match status" value="1"/>
</dbReference>
<dbReference type="EMBL" id="PGOL01001503">
    <property type="protein sequence ID" value="PKI57636.1"/>
    <property type="molecule type" value="Genomic_DNA"/>
</dbReference>
<evidence type="ECO:0000256" key="1">
    <source>
        <dbReference type="ARBA" id="ARBA00009995"/>
    </source>
</evidence>
<dbReference type="InterPro" id="IPR002213">
    <property type="entry name" value="UDP_glucos_trans"/>
</dbReference>
<dbReference type="AlphaFoldDB" id="A0A2I0JQ73"/>
<dbReference type="PROSITE" id="PS00375">
    <property type="entry name" value="UDPGT"/>
    <property type="match status" value="1"/>
</dbReference>
<dbReference type="Proteomes" id="UP000233551">
    <property type="component" value="Unassembled WGS sequence"/>
</dbReference>
<keyword evidence="5" id="KW-1185">Reference proteome</keyword>
<sequence length="170" mass="18950">MEELAWGLKNSEIHFLWVVRKSEEKKLPAGFLDAIAPSDMGMVVSWCSQLEVLAHKAVGGFLTHCGWNSTLEAMCLGVPLVGMAKWQDQPTNARFIEDVWKIGLRVRTGEKGIASREAIEACVREVMEGEKGKEMRKNSSRWRELAKRAVGEGGSSDKSINEFVAQLVRC</sequence>
<evidence type="ECO:0000256" key="3">
    <source>
        <dbReference type="RuleBase" id="RU003718"/>
    </source>
</evidence>
<dbReference type="GO" id="GO:0008194">
    <property type="term" value="F:UDP-glycosyltransferase activity"/>
    <property type="evidence" value="ECO:0007669"/>
    <property type="project" value="InterPro"/>
</dbReference>
<dbReference type="PANTHER" id="PTHR48045:SF26">
    <property type="entry name" value="UDP-GLYCOSYLTRANSFERASE 74E2-LIKE"/>
    <property type="match status" value="1"/>
</dbReference>
<organism evidence="4 5">
    <name type="scientific">Punica granatum</name>
    <name type="common">Pomegranate</name>
    <dbReference type="NCBI Taxonomy" id="22663"/>
    <lineage>
        <taxon>Eukaryota</taxon>
        <taxon>Viridiplantae</taxon>
        <taxon>Streptophyta</taxon>
        <taxon>Embryophyta</taxon>
        <taxon>Tracheophyta</taxon>
        <taxon>Spermatophyta</taxon>
        <taxon>Magnoliopsida</taxon>
        <taxon>eudicotyledons</taxon>
        <taxon>Gunneridae</taxon>
        <taxon>Pentapetalae</taxon>
        <taxon>rosids</taxon>
        <taxon>malvids</taxon>
        <taxon>Myrtales</taxon>
        <taxon>Lythraceae</taxon>
        <taxon>Punica</taxon>
    </lineage>
</organism>
<keyword evidence="2 3" id="KW-0808">Transferase</keyword>
<evidence type="ECO:0000313" key="5">
    <source>
        <dbReference type="Proteomes" id="UP000233551"/>
    </source>
</evidence>
<dbReference type="FunFam" id="3.40.50.2000:FF:000060">
    <property type="entry name" value="Glycosyltransferase"/>
    <property type="match status" value="1"/>
</dbReference>
<dbReference type="SUPFAM" id="SSF53756">
    <property type="entry name" value="UDP-Glycosyltransferase/glycogen phosphorylase"/>
    <property type="match status" value="1"/>
</dbReference>
<name>A0A2I0JQ73_PUNGR</name>
<comment type="caution">
    <text evidence="4">The sequence shown here is derived from an EMBL/GenBank/DDBJ whole genome shotgun (WGS) entry which is preliminary data.</text>
</comment>
<gene>
    <name evidence="4" type="ORF">CRG98_021964</name>
</gene>
<dbReference type="Gene3D" id="3.40.50.2000">
    <property type="entry name" value="Glycogen Phosphorylase B"/>
    <property type="match status" value="1"/>
</dbReference>
<reference evidence="4 5" key="1">
    <citation type="submission" date="2017-11" db="EMBL/GenBank/DDBJ databases">
        <title>De-novo sequencing of pomegranate (Punica granatum L.) genome.</title>
        <authorList>
            <person name="Akparov Z."/>
            <person name="Amiraslanov A."/>
            <person name="Hajiyeva S."/>
            <person name="Abbasov M."/>
            <person name="Kaur K."/>
            <person name="Hamwieh A."/>
            <person name="Solovyev V."/>
            <person name="Salamov A."/>
            <person name="Braich B."/>
            <person name="Kosarev P."/>
            <person name="Mahmoud A."/>
            <person name="Hajiyev E."/>
            <person name="Babayeva S."/>
            <person name="Izzatullayeva V."/>
            <person name="Mammadov A."/>
            <person name="Mammadov A."/>
            <person name="Sharifova S."/>
            <person name="Ojaghi J."/>
            <person name="Eynullazada K."/>
            <person name="Bayramov B."/>
            <person name="Abdulazimova A."/>
            <person name="Shahmuradov I."/>
        </authorList>
    </citation>
    <scope>NUCLEOTIDE SEQUENCE [LARGE SCALE GENOMIC DNA]</scope>
    <source>
        <strain evidence="5">cv. AG2017</strain>
        <tissue evidence="4">Leaf</tissue>
    </source>
</reference>
<proteinExistence type="inferred from homology"/>
<dbReference type="InterPro" id="IPR035595">
    <property type="entry name" value="UDP_glycos_trans_CS"/>
</dbReference>
<comment type="similarity">
    <text evidence="1 3">Belongs to the UDP-glycosyltransferase family.</text>
</comment>
<keyword evidence="3" id="KW-0328">Glycosyltransferase</keyword>
<accession>A0A2I0JQ73</accession>
<dbReference type="CDD" id="cd03784">
    <property type="entry name" value="GT1_Gtf-like"/>
    <property type="match status" value="1"/>
</dbReference>
<dbReference type="PANTHER" id="PTHR48045">
    <property type="entry name" value="UDP-GLYCOSYLTRANSFERASE 72B1"/>
    <property type="match status" value="1"/>
</dbReference>
<protein>
    <submittedName>
        <fullName evidence="4">Uncharacterized protein</fullName>
    </submittedName>
</protein>